<accession>A0AA48RC88</accession>
<keyword evidence="5 6" id="KW-0342">GTP-binding</keyword>
<keyword evidence="2 8" id="KW-0479">Metal-binding</keyword>
<dbReference type="HAMAP" id="MF_00900">
    <property type="entry name" value="GTPase_HflX"/>
    <property type="match status" value="1"/>
</dbReference>
<feature type="domain" description="Hflx-type G" evidence="10">
    <location>
        <begin position="201"/>
        <end position="363"/>
    </location>
</feature>
<feature type="binding site" evidence="7">
    <location>
        <begin position="232"/>
        <end position="236"/>
    </location>
    <ligand>
        <name>GTP</name>
        <dbReference type="ChEBI" id="CHEBI:37565"/>
    </ligand>
</feature>
<gene>
    <name evidence="6 11" type="primary">hflX</name>
    <name evidence="11" type="ORF">BSPP4475_09460</name>
</gene>
<feature type="binding site" evidence="7">
    <location>
        <begin position="254"/>
        <end position="257"/>
    </location>
    <ligand>
        <name>GTP</name>
        <dbReference type="ChEBI" id="CHEBI:37565"/>
    </ligand>
</feature>
<feature type="region of interest" description="Disordered" evidence="9">
    <location>
        <begin position="147"/>
        <end position="167"/>
    </location>
</feature>
<evidence type="ECO:0000256" key="1">
    <source>
        <dbReference type="ARBA" id="ARBA00022490"/>
    </source>
</evidence>
<comment type="subcellular location">
    <subcellularLocation>
        <location evidence="6">Cytoplasm</location>
    </subcellularLocation>
    <text evidence="6">May associate with membranes.</text>
</comment>
<reference evidence="11" key="1">
    <citation type="submission" date="2023-07" db="EMBL/GenBank/DDBJ databases">
        <authorList>
            <person name="Ivanov I."/>
            <person name="Teneva D."/>
            <person name="Stoikov I."/>
        </authorList>
    </citation>
    <scope>NUCLEOTIDE SEQUENCE</scope>
    <source>
        <strain evidence="11">4475</strain>
    </source>
</reference>
<evidence type="ECO:0000256" key="6">
    <source>
        <dbReference type="HAMAP-Rule" id="MF_00900"/>
    </source>
</evidence>
<feature type="binding site" evidence="7">
    <location>
        <begin position="320"/>
        <end position="323"/>
    </location>
    <ligand>
        <name>GTP</name>
        <dbReference type="ChEBI" id="CHEBI:37565"/>
    </ligand>
</feature>
<comment type="similarity">
    <text evidence="6">Belongs to the TRAFAC class OBG-HflX-like GTPase superfamily. HflX GTPase family.</text>
</comment>
<dbReference type="PIRSF" id="PIRSF006809">
    <property type="entry name" value="GTP-binding_hflX_prd"/>
    <property type="match status" value="1"/>
</dbReference>
<comment type="function">
    <text evidence="6">GTPase that associates with the 50S ribosomal subunit and may have a role during protein synthesis or ribosome biogenesis.</text>
</comment>
<dbReference type="InterPro" id="IPR027417">
    <property type="entry name" value="P-loop_NTPase"/>
</dbReference>
<dbReference type="KEGG" id="bayd:BSPP4475_09460"/>
<evidence type="ECO:0000256" key="9">
    <source>
        <dbReference type="SAM" id="MobiDB-lite"/>
    </source>
</evidence>
<dbReference type="Gene3D" id="3.40.50.300">
    <property type="entry name" value="P-loop containing nucleotide triphosphate hydrolases"/>
    <property type="match status" value="1"/>
</dbReference>
<evidence type="ECO:0000256" key="8">
    <source>
        <dbReference type="PIRSR" id="PIRSR006809-2"/>
    </source>
</evidence>
<dbReference type="Pfam" id="PF13167">
    <property type="entry name" value="GTP-bdg_N"/>
    <property type="match status" value="1"/>
</dbReference>
<dbReference type="PANTHER" id="PTHR10229:SF0">
    <property type="entry name" value="GTP-BINDING PROTEIN 6-RELATED"/>
    <property type="match status" value="1"/>
</dbReference>
<dbReference type="GO" id="GO:0046872">
    <property type="term" value="F:metal ion binding"/>
    <property type="evidence" value="ECO:0007669"/>
    <property type="project" value="UniProtKB-KW"/>
</dbReference>
<keyword evidence="3 6" id="KW-0547">Nucleotide-binding</keyword>
<dbReference type="PROSITE" id="PS51705">
    <property type="entry name" value="G_HFLX"/>
    <property type="match status" value="1"/>
</dbReference>
<sequence>MDDVIKRVETAILVGCFLDNRDAERARLSMEELHELARTAGVDVLDVVTQNRERIDPAWYLGSGKIQEIAHRAQELDVDLVIFNDELSPSQTRNLDTVFDCKVIDRTQLILDIFAGRAQSREGKIQVELAQYNYLLPRLAGQGKQLSRLGGGIGTRGPGETKLESDRRHIRRRISELKQQLADIVRTRQLHRERRKKNSVYQIALVGYTNAGKSTLLNRLTSANTLQEDKLFATLDPTTRQLSLPSGMEVLLTDTVGFIQDLPTTLVAAFRSTLEGVQEADLILHVVDSHHPDLEIHMEVVERILRELGANEIPQLVVFNKADLIREGTYLPPVDDSILISALRDEDLQRLLKRIETYVYASFDRIKLKVPVERGDIVSLLHREGIEMEQTFDEANAAYLITVRINRDHPIYGKLVPFLLDKPEIAEESW</sequence>
<dbReference type="InterPro" id="IPR006073">
    <property type="entry name" value="GTP-bd"/>
</dbReference>
<comment type="cofactor">
    <cofactor evidence="8">
        <name>Mg(2+)</name>
        <dbReference type="ChEBI" id="CHEBI:18420"/>
    </cofactor>
</comment>
<dbReference type="InterPro" id="IPR016496">
    <property type="entry name" value="GTPase_HflX"/>
</dbReference>
<dbReference type="InterPro" id="IPR032305">
    <property type="entry name" value="GTP-bd_M"/>
</dbReference>
<dbReference type="GO" id="GO:0003924">
    <property type="term" value="F:GTPase activity"/>
    <property type="evidence" value="ECO:0007669"/>
    <property type="project" value="UniProtKB-UniRule"/>
</dbReference>
<dbReference type="PANTHER" id="PTHR10229">
    <property type="entry name" value="GTP-BINDING PROTEIN HFLX"/>
    <property type="match status" value="1"/>
</dbReference>
<dbReference type="SUPFAM" id="SSF52540">
    <property type="entry name" value="P-loop containing nucleoside triphosphate hydrolases"/>
    <property type="match status" value="1"/>
</dbReference>
<keyword evidence="4 8" id="KW-0460">Magnesium</keyword>
<evidence type="ECO:0000256" key="2">
    <source>
        <dbReference type="ARBA" id="ARBA00022723"/>
    </source>
</evidence>
<evidence type="ECO:0000313" key="11">
    <source>
        <dbReference type="EMBL" id="CAJ1002545.1"/>
    </source>
</evidence>
<comment type="subunit">
    <text evidence="6">Monomer. Associates with the 50S ribosomal subunit.</text>
</comment>
<keyword evidence="12" id="KW-1185">Reference proteome</keyword>
<feature type="binding site" evidence="8">
    <location>
        <position position="234"/>
    </location>
    <ligand>
        <name>Mg(2+)</name>
        <dbReference type="ChEBI" id="CHEBI:18420"/>
    </ligand>
</feature>
<evidence type="ECO:0000313" key="12">
    <source>
        <dbReference type="Proteomes" id="UP001189619"/>
    </source>
</evidence>
<dbReference type="CDD" id="cd01878">
    <property type="entry name" value="HflX"/>
    <property type="match status" value="1"/>
</dbReference>
<dbReference type="GO" id="GO:0043022">
    <property type="term" value="F:ribosome binding"/>
    <property type="evidence" value="ECO:0007669"/>
    <property type="project" value="TreeGrafter"/>
</dbReference>
<dbReference type="PRINTS" id="PR00326">
    <property type="entry name" value="GTP1OBG"/>
</dbReference>
<dbReference type="InterPro" id="IPR030394">
    <property type="entry name" value="G_HFLX_dom"/>
</dbReference>
<proteinExistence type="inferred from homology"/>
<dbReference type="FunFam" id="3.40.50.300:FF:000173">
    <property type="entry name" value="GTPase HflX"/>
    <property type="match status" value="1"/>
</dbReference>
<dbReference type="NCBIfam" id="TIGR03156">
    <property type="entry name" value="GTP_HflX"/>
    <property type="match status" value="1"/>
</dbReference>
<evidence type="ECO:0000256" key="3">
    <source>
        <dbReference type="ARBA" id="ARBA00022741"/>
    </source>
</evidence>
<evidence type="ECO:0000256" key="7">
    <source>
        <dbReference type="PIRSR" id="PIRSR006809-1"/>
    </source>
</evidence>
<dbReference type="EMBL" id="OY569118">
    <property type="protein sequence ID" value="CAJ1002545.1"/>
    <property type="molecule type" value="Genomic_DNA"/>
</dbReference>
<evidence type="ECO:0000256" key="5">
    <source>
        <dbReference type="ARBA" id="ARBA00023134"/>
    </source>
</evidence>
<dbReference type="InterPro" id="IPR042108">
    <property type="entry name" value="GTPase_HflX_N_sf"/>
</dbReference>
<feature type="binding site" evidence="7">
    <location>
        <begin position="207"/>
        <end position="214"/>
    </location>
    <ligand>
        <name>GTP</name>
        <dbReference type="ChEBI" id="CHEBI:37565"/>
    </ligand>
</feature>
<dbReference type="Gene3D" id="6.10.250.2860">
    <property type="match status" value="1"/>
</dbReference>
<evidence type="ECO:0000256" key="4">
    <source>
        <dbReference type="ARBA" id="ARBA00022842"/>
    </source>
</evidence>
<feature type="binding site" evidence="8">
    <location>
        <position position="214"/>
    </location>
    <ligand>
        <name>Mg(2+)</name>
        <dbReference type="ChEBI" id="CHEBI:18420"/>
    </ligand>
</feature>
<dbReference type="Gene3D" id="3.40.50.11060">
    <property type="entry name" value="GTPase HflX, N-terminal domain"/>
    <property type="match status" value="1"/>
</dbReference>
<dbReference type="Proteomes" id="UP001189619">
    <property type="component" value="Chromosome"/>
</dbReference>
<dbReference type="RefSeq" id="WP_304415464.1">
    <property type="nucleotide sequence ID" value="NZ_JAUSVZ010000030.1"/>
</dbReference>
<protein>
    <recommendedName>
        <fullName evidence="6">GTPase HflX</fullName>
    </recommendedName>
    <alternativeName>
        <fullName evidence="6">GTP-binding protein HflX</fullName>
    </alternativeName>
</protein>
<dbReference type="GO" id="GO:0005737">
    <property type="term" value="C:cytoplasm"/>
    <property type="evidence" value="ECO:0007669"/>
    <property type="project" value="UniProtKB-SubCell"/>
</dbReference>
<keyword evidence="1 6" id="KW-0963">Cytoplasm</keyword>
<feature type="binding site" evidence="7">
    <location>
        <begin position="341"/>
        <end position="343"/>
    </location>
    <ligand>
        <name>GTP</name>
        <dbReference type="ChEBI" id="CHEBI:37565"/>
    </ligand>
</feature>
<name>A0AA48RC88_9BACL</name>
<dbReference type="Pfam" id="PF01926">
    <property type="entry name" value="MMR_HSR1"/>
    <property type="match status" value="1"/>
</dbReference>
<organism evidence="11 12">
    <name type="scientific">Brevibacillus aydinogluensis</name>
    <dbReference type="NCBI Taxonomy" id="927786"/>
    <lineage>
        <taxon>Bacteria</taxon>
        <taxon>Bacillati</taxon>
        <taxon>Bacillota</taxon>
        <taxon>Bacilli</taxon>
        <taxon>Bacillales</taxon>
        <taxon>Paenibacillaceae</taxon>
        <taxon>Brevibacillus</taxon>
    </lineage>
</organism>
<dbReference type="FunFam" id="3.40.50.11060:FF:000001">
    <property type="entry name" value="GTPase HflX"/>
    <property type="match status" value="1"/>
</dbReference>
<evidence type="ECO:0000259" key="10">
    <source>
        <dbReference type="PROSITE" id="PS51705"/>
    </source>
</evidence>
<dbReference type="AlphaFoldDB" id="A0AA48RC88"/>
<dbReference type="Pfam" id="PF16360">
    <property type="entry name" value="GTP-bdg_M"/>
    <property type="match status" value="1"/>
</dbReference>
<dbReference type="GO" id="GO:0005525">
    <property type="term" value="F:GTP binding"/>
    <property type="evidence" value="ECO:0007669"/>
    <property type="project" value="UniProtKB-UniRule"/>
</dbReference>
<dbReference type="InterPro" id="IPR025121">
    <property type="entry name" value="GTPase_HflX_N"/>
</dbReference>